<accession>A0A9X2SX86</accession>
<dbReference type="EMBL" id="JAMZEE010000087">
    <property type="protein sequence ID" value="MCR6510016.1"/>
    <property type="molecule type" value="Genomic_DNA"/>
</dbReference>
<comment type="caution">
    <text evidence="1">The sequence shown here is derived from an EMBL/GenBank/DDBJ whole genome shotgun (WGS) entry which is preliminary data.</text>
</comment>
<proteinExistence type="predicted"/>
<sequence>MLGLTGTLNYYLFNGSIDMRKGVYGLSDVVRHEMKQNPNNPNNVYIFMSKNRRIIKILHYERGFYVLYEKRPLMGKFKKPIYDDKTKSYQINWNDMVYLTESLVISQISIPKAG</sequence>
<gene>
    <name evidence="1" type="primary">tnpB</name>
    <name evidence="1" type="ORF">M1B78_18185</name>
</gene>
<evidence type="ECO:0000313" key="1">
    <source>
        <dbReference type="EMBL" id="MCR6510016.1"/>
    </source>
</evidence>
<dbReference type="RefSeq" id="WP_257941471.1">
    <property type="nucleotide sequence ID" value="NZ_JAMZEE010000087.1"/>
</dbReference>
<organism evidence="1 2">
    <name type="scientific">Bacteroides muris</name>
    <name type="common">ex Fokt et al. 2023</name>
    <dbReference type="NCBI Taxonomy" id="2937417"/>
    <lineage>
        <taxon>Bacteria</taxon>
        <taxon>Pseudomonadati</taxon>
        <taxon>Bacteroidota</taxon>
        <taxon>Bacteroidia</taxon>
        <taxon>Bacteroidales</taxon>
        <taxon>Bacteroidaceae</taxon>
        <taxon>Bacteroides</taxon>
    </lineage>
</organism>
<evidence type="ECO:0000313" key="2">
    <source>
        <dbReference type="Proteomes" id="UP001143810"/>
    </source>
</evidence>
<protein>
    <submittedName>
        <fullName evidence="1">IS66 family insertion sequence element accessory protein TnpB</fullName>
    </submittedName>
</protein>
<reference evidence="1" key="2">
    <citation type="submission" date="2022-04" db="EMBL/GenBank/DDBJ databases">
        <authorList>
            <person name="Fokt H."/>
            <person name="Baines J."/>
        </authorList>
    </citation>
    <scope>NUCLEOTIDE SEQUENCE</scope>
    <source>
        <strain evidence="1">KH569_7</strain>
    </source>
</reference>
<dbReference type="PANTHER" id="PTHR36455:SF1">
    <property type="entry name" value="BLR8292 PROTEIN"/>
    <property type="match status" value="1"/>
</dbReference>
<dbReference type="Proteomes" id="UP001143810">
    <property type="component" value="Unassembled WGS sequence"/>
</dbReference>
<dbReference type="PANTHER" id="PTHR36455">
    <property type="match status" value="1"/>
</dbReference>
<dbReference type="InterPro" id="IPR008878">
    <property type="entry name" value="Transposase_IS66_Orf2"/>
</dbReference>
<dbReference type="AlphaFoldDB" id="A0A9X2SX86"/>
<name>A0A9X2SX86_9BACE</name>
<dbReference type="NCBIfam" id="NF033819">
    <property type="entry name" value="IS66_TnpB"/>
    <property type="match status" value="1"/>
</dbReference>
<dbReference type="Pfam" id="PF05717">
    <property type="entry name" value="TnpB_IS66"/>
    <property type="match status" value="1"/>
</dbReference>
<reference evidence="1" key="1">
    <citation type="journal article" date="2022" name="Arch. Microbiol.">
        <title>Bacteroides muris sp. nov. isolated from the cecum of wild-derived house mice.</title>
        <authorList>
            <person name="Fokt H."/>
            <person name="Unni R."/>
            <person name="Repnik U."/>
            <person name="Schmitz R.A."/>
            <person name="Bramkamp M."/>
            <person name="Baines J.F."/>
            <person name="Unterweger D."/>
        </authorList>
    </citation>
    <scope>NUCLEOTIDE SEQUENCE</scope>
    <source>
        <strain evidence="1">KH569_7</strain>
    </source>
</reference>